<evidence type="ECO:0000256" key="3">
    <source>
        <dbReference type="ARBA" id="ARBA00022989"/>
    </source>
</evidence>
<dbReference type="PANTHER" id="PTHR46953:SF2">
    <property type="entry name" value="G-PROTEIN COUPLED RECEPTOR MTH-LIKE 5-RELATED"/>
    <property type="match status" value="1"/>
</dbReference>
<sequence length="522" mass="61038">MLKESSEASTMHAEQEENIECVLGKQKMRCNLQRKRNGYNKNNVIVASIVTIFFIAVHRDVVDASPNKDIQPQVRINKCCESFEIYVDLRCTSAKEANTSEWSPVFTGYEGKQNVKVDEYKFLIGKPDCGSMQIWPVYHDPKNHDYLFLFPDGKLGHYIKNHRVADQEIDEDEDYEEVTELLTHRTRAFLYHDFEQGHYCLEKAVFSNNTKESWQFAYVCSPEKILRWTDTDFLLRKVLNPIFHGLSMIILLIIAIIYFVLPTLRDLVGNIVTTITICLIISQAADLVRIFTEFGNHVSFLIADTILYVSMLGAFFWLNSMGYYIWKTFRSRNVFLRVTDGRKYCWYSSYAWGMTFLLSILAVFAHYFLDTGTIKKQYLFEDQETIGWLGMAVFFTPIAFIVIINLFFYVTTLKVMNRINSYGRIHNKLKSNFIMFILIFITMSVAWVFFILSWLKTDFLLYIHIITNFLQAPILFYICIIRQKHVSFLLKKACCYNEAVTHTSGADWNYGDELTYMNGNNY</sequence>
<comment type="subcellular location">
    <subcellularLocation>
        <location evidence="1">Membrane</location>
        <topology evidence="1">Multi-pass membrane protein</topology>
    </subcellularLocation>
</comment>
<dbReference type="OrthoDB" id="6339480at2759"/>
<dbReference type="PRINTS" id="PR00249">
    <property type="entry name" value="GPCRSECRETIN"/>
</dbReference>
<dbReference type="InterPro" id="IPR017981">
    <property type="entry name" value="GPCR_2-like_7TM"/>
</dbReference>
<dbReference type="GO" id="GO:0016020">
    <property type="term" value="C:membrane"/>
    <property type="evidence" value="ECO:0007669"/>
    <property type="project" value="UniProtKB-SubCell"/>
</dbReference>
<feature type="transmembrane region" description="Helical" evidence="5">
    <location>
        <begin position="242"/>
        <end position="260"/>
    </location>
</feature>
<keyword evidence="3 5" id="KW-1133">Transmembrane helix</keyword>
<dbReference type="Proteomes" id="UP000183832">
    <property type="component" value="Unassembled WGS sequence"/>
</dbReference>
<dbReference type="Pfam" id="PF00002">
    <property type="entry name" value="7tm_2"/>
    <property type="match status" value="1"/>
</dbReference>
<dbReference type="STRING" id="568069.A0A1J1HTU9"/>
<dbReference type="PROSITE" id="PS50261">
    <property type="entry name" value="G_PROTEIN_RECEP_F2_4"/>
    <property type="match status" value="1"/>
</dbReference>
<dbReference type="AlphaFoldDB" id="A0A1J1HTU9"/>
<dbReference type="PANTHER" id="PTHR46953">
    <property type="entry name" value="G-PROTEIN COUPLED RECEPTOR MTH-LIKE 1-RELATED"/>
    <property type="match status" value="1"/>
</dbReference>
<dbReference type="Gene3D" id="1.20.1070.10">
    <property type="entry name" value="Rhodopsin 7-helix transmembrane proteins"/>
    <property type="match status" value="1"/>
</dbReference>
<proteinExistence type="predicted"/>
<evidence type="ECO:0000256" key="5">
    <source>
        <dbReference type="SAM" id="Phobius"/>
    </source>
</evidence>
<reference evidence="7 8" key="1">
    <citation type="submission" date="2015-04" db="EMBL/GenBank/DDBJ databases">
        <authorList>
            <person name="Syromyatnikov M.Y."/>
            <person name="Popov V.N."/>
        </authorList>
    </citation>
    <scope>NUCLEOTIDE SEQUENCE [LARGE SCALE GENOMIC DNA]</scope>
</reference>
<feature type="transmembrane region" description="Helical" evidence="5">
    <location>
        <begin position="267"/>
        <end position="285"/>
    </location>
</feature>
<keyword evidence="8" id="KW-1185">Reference proteome</keyword>
<feature type="transmembrane region" description="Helical" evidence="5">
    <location>
        <begin position="388"/>
        <end position="412"/>
    </location>
</feature>
<evidence type="ECO:0000256" key="2">
    <source>
        <dbReference type="ARBA" id="ARBA00022692"/>
    </source>
</evidence>
<feature type="transmembrane region" description="Helical" evidence="5">
    <location>
        <begin position="461"/>
        <end position="481"/>
    </location>
</feature>
<feature type="transmembrane region" description="Helical" evidence="5">
    <location>
        <begin position="347"/>
        <end position="368"/>
    </location>
</feature>
<dbReference type="EMBL" id="CVRI01000021">
    <property type="protein sequence ID" value="CRK91495.1"/>
    <property type="molecule type" value="Genomic_DNA"/>
</dbReference>
<dbReference type="GO" id="GO:0004930">
    <property type="term" value="F:G protein-coupled receptor activity"/>
    <property type="evidence" value="ECO:0007669"/>
    <property type="project" value="InterPro"/>
</dbReference>
<dbReference type="CDD" id="cd15039">
    <property type="entry name" value="7tmB3_Methuselah-like"/>
    <property type="match status" value="1"/>
</dbReference>
<keyword evidence="2 5" id="KW-0812">Transmembrane</keyword>
<evidence type="ECO:0000313" key="8">
    <source>
        <dbReference type="Proteomes" id="UP000183832"/>
    </source>
</evidence>
<dbReference type="InterPro" id="IPR000832">
    <property type="entry name" value="GPCR_2_secretin-like"/>
</dbReference>
<evidence type="ECO:0000256" key="4">
    <source>
        <dbReference type="ARBA" id="ARBA00023136"/>
    </source>
</evidence>
<accession>A0A1J1HTU9</accession>
<name>A0A1J1HTU9_9DIPT</name>
<dbReference type="GO" id="GO:0007166">
    <property type="term" value="P:cell surface receptor signaling pathway"/>
    <property type="evidence" value="ECO:0007669"/>
    <property type="project" value="InterPro"/>
</dbReference>
<organism evidence="7 8">
    <name type="scientific">Clunio marinus</name>
    <dbReference type="NCBI Taxonomy" id="568069"/>
    <lineage>
        <taxon>Eukaryota</taxon>
        <taxon>Metazoa</taxon>
        <taxon>Ecdysozoa</taxon>
        <taxon>Arthropoda</taxon>
        <taxon>Hexapoda</taxon>
        <taxon>Insecta</taxon>
        <taxon>Pterygota</taxon>
        <taxon>Neoptera</taxon>
        <taxon>Endopterygota</taxon>
        <taxon>Diptera</taxon>
        <taxon>Nematocera</taxon>
        <taxon>Chironomoidea</taxon>
        <taxon>Chironomidae</taxon>
        <taxon>Clunio</taxon>
    </lineage>
</organism>
<dbReference type="InterPro" id="IPR052808">
    <property type="entry name" value="GPCR_Mth-like"/>
</dbReference>
<evidence type="ECO:0000259" key="6">
    <source>
        <dbReference type="PROSITE" id="PS50261"/>
    </source>
</evidence>
<gene>
    <name evidence="7" type="ORF">CLUMA_CG005160</name>
</gene>
<keyword evidence="4 5" id="KW-0472">Membrane</keyword>
<feature type="transmembrane region" description="Helical" evidence="5">
    <location>
        <begin position="433"/>
        <end position="455"/>
    </location>
</feature>
<feature type="domain" description="G-protein coupled receptors family 2 profile 2" evidence="6">
    <location>
        <begin position="236"/>
        <end position="483"/>
    </location>
</feature>
<evidence type="ECO:0000313" key="7">
    <source>
        <dbReference type="EMBL" id="CRK91495.1"/>
    </source>
</evidence>
<feature type="transmembrane region" description="Helical" evidence="5">
    <location>
        <begin position="305"/>
        <end position="326"/>
    </location>
</feature>
<protein>
    <submittedName>
        <fullName evidence="7">CLUMA_CG005160, isoform A</fullName>
    </submittedName>
</protein>
<evidence type="ECO:0000256" key="1">
    <source>
        <dbReference type="ARBA" id="ARBA00004141"/>
    </source>
</evidence>